<evidence type="ECO:0000256" key="2">
    <source>
        <dbReference type="ARBA" id="ARBA00005558"/>
    </source>
</evidence>
<dbReference type="FunFam" id="2.40.50.230:FF:000002">
    <property type="entry name" value="Type VI secretion protein VgrG"/>
    <property type="match status" value="1"/>
</dbReference>
<dbReference type="RefSeq" id="WP_081557040.1">
    <property type="nucleotide sequence ID" value="NZ_MUKV01000054.1"/>
</dbReference>
<proteinExistence type="inferred from homology"/>
<evidence type="ECO:0000313" key="6">
    <source>
        <dbReference type="EMBL" id="OQS31847.1"/>
    </source>
</evidence>
<dbReference type="SUPFAM" id="SSF69255">
    <property type="entry name" value="gp5 N-terminal domain-like"/>
    <property type="match status" value="1"/>
</dbReference>
<dbReference type="Gene3D" id="3.55.50.10">
    <property type="entry name" value="Baseplate protein-like domains"/>
    <property type="match status" value="1"/>
</dbReference>
<evidence type="ECO:0000256" key="1">
    <source>
        <dbReference type="ARBA" id="ARBA00004613"/>
    </source>
</evidence>
<dbReference type="AlphaFoldDB" id="A0A1W0CAW1"/>
<dbReference type="SUPFAM" id="SSF69279">
    <property type="entry name" value="Phage tail proteins"/>
    <property type="match status" value="2"/>
</dbReference>
<evidence type="ECO:0000313" key="7">
    <source>
        <dbReference type="Proteomes" id="UP000192721"/>
    </source>
</evidence>
<organism evidence="6 7">
    <name type="scientific">Chromobacterium haemolyticum</name>
    <dbReference type="NCBI Taxonomy" id="394935"/>
    <lineage>
        <taxon>Bacteria</taxon>
        <taxon>Pseudomonadati</taxon>
        <taxon>Pseudomonadota</taxon>
        <taxon>Betaproteobacteria</taxon>
        <taxon>Neisseriales</taxon>
        <taxon>Chromobacteriaceae</taxon>
        <taxon>Chromobacterium</taxon>
    </lineage>
</organism>
<dbReference type="Pfam" id="PF05954">
    <property type="entry name" value="Phage_GPD"/>
    <property type="match status" value="1"/>
</dbReference>
<dbReference type="InterPro" id="IPR017847">
    <property type="entry name" value="T6SS_RhsGE_Vgr_subset"/>
</dbReference>
<dbReference type="NCBIfam" id="TIGR03361">
    <property type="entry name" value="VI_Rhs_Vgr"/>
    <property type="match status" value="1"/>
</dbReference>
<dbReference type="InterPro" id="IPR050708">
    <property type="entry name" value="T6SS_VgrG/RHS"/>
</dbReference>
<dbReference type="NCBIfam" id="TIGR01646">
    <property type="entry name" value="vgr_GE"/>
    <property type="match status" value="1"/>
</dbReference>
<evidence type="ECO:0000259" key="5">
    <source>
        <dbReference type="Pfam" id="PF22178"/>
    </source>
</evidence>
<sequence length="668" mass="72168">MPRPSDKTTPLSLSAPALKALYPDSLSGDEALNALGSFTLAGFSDSALTLDKAVASHLTLSLRRDDKTRPLDGLCAAIRQLQGDATADRYSVTLRPWLWWLSLAGNNRIFQNQSVPDIVKAVFAGHGFSDYQLKLDATYPKREYCVQFGESDLNFVMRLLEDAGIFWFFTHADGKHTLVLADGNSHFPDCPNSAKIPYLGQDLGGRELEGVRSAGISRQAVAGGYRAGDYEFTTASASLYAQALAKSDLPNLYQYPGGYAKKADGDALAKQRSDGLRAEEVELVGDSDCRWLIPGHCFTLSGHPDPACNIAWVITRVSHEAGQQHYRNRFAAIPKTTPYRPPRLTPKPVMHPQVAKVVGKAGEEIWTDKYGRVKVQFPWDRDGKDNESSSCWLRVMQPWSGKGFGMQFIPRIGQEVIVSFIDGDPDKPLVSGCVYNGDNALPYELPAKQAQSGLKTNSTKGGGGFNELRFDDSKDKEEVFFQAQKDYTVKVLNDVAADVGHDETLVVKNERKRSVTEGNDSLSVDKGNRTVEVKTGNETLNVKGKRTVKVEGDQSHSTGGNHEHKVSGNYTLTVDGNLTIKVSGTLTLQSGGAFTAKSDAAYTAQAGTSLTNKAGTGLTNQAGTELTNKAGTTLTNDAGVSLTNKASASQTVDGGGMLTLKGGLIQQN</sequence>
<evidence type="ECO:0000259" key="4">
    <source>
        <dbReference type="Pfam" id="PF04717"/>
    </source>
</evidence>
<gene>
    <name evidence="6" type="ORF">B0T45_22460</name>
</gene>
<comment type="similarity">
    <text evidence="2">Belongs to the VgrG protein family.</text>
</comment>
<dbReference type="Pfam" id="PF22178">
    <property type="entry name" value="Gp5_trimer_C"/>
    <property type="match status" value="1"/>
</dbReference>
<reference evidence="6 7" key="1">
    <citation type="submission" date="2017-02" db="EMBL/GenBank/DDBJ databases">
        <title>Chromobacterium haemolyticum H5244.</title>
        <authorList>
            <person name="Gulvik C.A."/>
        </authorList>
    </citation>
    <scope>NUCLEOTIDE SEQUENCE [LARGE SCALE GENOMIC DNA]</scope>
    <source>
        <strain evidence="6 7">H5244</strain>
    </source>
</reference>
<dbReference type="Proteomes" id="UP000192721">
    <property type="component" value="Unassembled WGS sequence"/>
</dbReference>
<dbReference type="Gene3D" id="4.10.220.110">
    <property type="match status" value="1"/>
</dbReference>
<feature type="domain" description="Gp5/Type VI secretion system Vgr C-terminal trimerisation" evidence="5">
    <location>
        <begin position="452"/>
        <end position="562"/>
    </location>
</feature>
<name>A0A1W0CAW1_9NEIS</name>
<accession>A0A1W0CAW1</accession>
<evidence type="ECO:0000256" key="3">
    <source>
        <dbReference type="ARBA" id="ARBA00022525"/>
    </source>
</evidence>
<keyword evidence="3" id="KW-0964">Secreted</keyword>
<dbReference type="InterPro" id="IPR037026">
    <property type="entry name" value="Vgr_OB-fold_dom_sf"/>
</dbReference>
<dbReference type="InterPro" id="IPR006533">
    <property type="entry name" value="T6SS_Vgr_RhsGE"/>
</dbReference>
<dbReference type="InterPro" id="IPR054030">
    <property type="entry name" value="Gp5_Vgr_C"/>
</dbReference>
<dbReference type="SUPFAM" id="SSF69349">
    <property type="entry name" value="Phage fibre proteins"/>
    <property type="match status" value="1"/>
</dbReference>
<feature type="domain" description="Gp5/Type VI secretion system Vgr protein OB-fold" evidence="4">
    <location>
        <begin position="368"/>
        <end position="435"/>
    </location>
</feature>
<dbReference type="InterPro" id="IPR006531">
    <property type="entry name" value="Gp5/Vgr_OB"/>
</dbReference>
<dbReference type="Gene3D" id="2.30.110.50">
    <property type="match status" value="1"/>
</dbReference>
<dbReference type="GO" id="GO:0005576">
    <property type="term" value="C:extracellular region"/>
    <property type="evidence" value="ECO:0007669"/>
    <property type="project" value="UniProtKB-SubCell"/>
</dbReference>
<comment type="caution">
    <text evidence="6">The sequence shown here is derived from an EMBL/GenBank/DDBJ whole genome shotgun (WGS) entry which is preliminary data.</text>
</comment>
<dbReference type="EMBL" id="MUKV01000054">
    <property type="protein sequence ID" value="OQS31847.1"/>
    <property type="molecule type" value="Genomic_DNA"/>
</dbReference>
<dbReference type="Gene3D" id="2.40.50.230">
    <property type="entry name" value="Gp5 N-terminal domain"/>
    <property type="match status" value="1"/>
</dbReference>
<protein>
    <submittedName>
        <fullName evidence="6">Type IV secretion protein Rhs</fullName>
    </submittedName>
</protein>
<dbReference type="PANTHER" id="PTHR32305">
    <property type="match status" value="1"/>
</dbReference>
<dbReference type="PANTHER" id="PTHR32305:SF15">
    <property type="entry name" value="PROTEIN RHSA-RELATED"/>
    <property type="match status" value="1"/>
</dbReference>
<comment type="subcellular location">
    <subcellularLocation>
        <location evidence="1">Secreted</location>
    </subcellularLocation>
</comment>
<dbReference type="Pfam" id="PF04717">
    <property type="entry name" value="Phage_base_V"/>
    <property type="match status" value="1"/>
</dbReference>